<accession>A0ABS5SZN6</accession>
<organism evidence="5 6">
    <name type="scientific">Rosenbergiella gaditana</name>
    <dbReference type="NCBI Taxonomy" id="2726987"/>
    <lineage>
        <taxon>Bacteria</taxon>
        <taxon>Pseudomonadati</taxon>
        <taxon>Pseudomonadota</taxon>
        <taxon>Gammaproteobacteria</taxon>
        <taxon>Enterobacterales</taxon>
        <taxon>Erwiniaceae</taxon>
        <taxon>Rosenbergiella</taxon>
    </lineage>
</organism>
<sequence>MKNNTHVPDDKPCAPTETELNEFRQALSMLMGKWKIEILWILLSGPLRFGEVRKALSGITQHMLTAQLRALEADRLITRTSYAEIPPRVEYALTENALALKPVFVALTEWALAIQGAEEKR</sequence>
<evidence type="ECO:0000313" key="6">
    <source>
        <dbReference type="Proteomes" id="UP000790096"/>
    </source>
</evidence>
<dbReference type="Gene3D" id="1.10.10.10">
    <property type="entry name" value="Winged helix-like DNA-binding domain superfamily/Winged helix DNA-binding domain"/>
    <property type="match status" value="1"/>
</dbReference>
<dbReference type="InterPro" id="IPR002577">
    <property type="entry name" value="HTH_HxlR"/>
</dbReference>
<reference evidence="5 6" key="1">
    <citation type="submission" date="2020-04" db="EMBL/GenBank/DDBJ databases">
        <title>Genome sequencing of Rosenbergiella species.</title>
        <authorList>
            <person name="Alvarez-Perez S."/>
            <person name="Lievens B."/>
        </authorList>
    </citation>
    <scope>NUCLEOTIDE SEQUENCE [LARGE SCALE GENOMIC DNA]</scope>
    <source>
        <strain evidence="5 6">S61</strain>
    </source>
</reference>
<evidence type="ECO:0000259" key="4">
    <source>
        <dbReference type="PROSITE" id="PS51118"/>
    </source>
</evidence>
<dbReference type="InterPro" id="IPR036390">
    <property type="entry name" value="WH_DNA-bd_sf"/>
</dbReference>
<evidence type="ECO:0000256" key="2">
    <source>
        <dbReference type="ARBA" id="ARBA00023125"/>
    </source>
</evidence>
<keyword evidence="3" id="KW-0804">Transcription</keyword>
<dbReference type="PANTHER" id="PTHR33204">
    <property type="entry name" value="TRANSCRIPTIONAL REGULATOR, MARR FAMILY"/>
    <property type="match status" value="1"/>
</dbReference>
<keyword evidence="2" id="KW-0238">DNA-binding</keyword>
<dbReference type="PROSITE" id="PS51118">
    <property type="entry name" value="HTH_HXLR"/>
    <property type="match status" value="1"/>
</dbReference>
<gene>
    <name evidence="5" type="ORF">HH682_14320</name>
</gene>
<dbReference type="PANTHER" id="PTHR33204:SF29">
    <property type="entry name" value="TRANSCRIPTIONAL REGULATOR"/>
    <property type="match status" value="1"/>
</dbReference>
<keyword evidence="6" id="KW-1185">Reference proteome</keyword>
<dbReference type="Pfam" id="PF01638">
    <property type="entry name" value="HxlR"/>
    <property type="match status" value="1"/>
</dbReference>
<dbReference type="InterPro" id="IPR036388">
    <property type="entry name" value="WH-like_DNA-bd_sf"/>
</dbReference>
<evidence type="ECO:0000256" key="3">
    <source>
        <dbReference type="ARBA" id="ARBA00023163"/>
    </source>
</evidence>
<evidence type="ECO:0000313" key="5">
    <source>
        <dbReference type="EMBL" id="MBT0725566.1"/>
    </source>
</evidence>
<comment type="caution">
    <text evidence="5">The sequence shown here is derived from an EMBL/GenBank/DDBJ whole genome shotgun (WGS) entry which is preliminary data.</text>
</comment>
<proteinExistence type="predicted"/>
<evidence type="ECO:0000256" key="1">
    <source>
        <dbReference type="ARBA" id="ARBA00023015"/>
    </source>
</evidence>
<dbReference type="SUPFAM" id="SSF46785">
    <property type="entry name" value="Winged helix' DNA-binding domain"/>
    <property type="match status" value="1"/>
</dbReference>
<name>A0ABS5SZN6_9GAMM</name>
<feature type="domain" description="HTH hxlR-type" evidence="4">
    <location>
        <begin position="13"/>
        <end position="119"/>
    </location>
</feature>
<protein>
    <submittedName>
        <fullName evidence="5">Helix-turn-helix transcriptional regulator</fullName>
    </submittedName>
</protein>
<dbReference type="EMBL" id="JABBFR010000029">
    <property type="protein sequence ID" value="MBT0725566.1"/>
    <property type="molecule type" value="Genomic_DNA"/>
</dbReference>
<dbReference type="Proteomes" id="UP000790096">
    <property type="component" value="Unassembled WGS sequence"/>
</dbReference>
<keyword evidence="1" id="KW-0805">Transcription regulation</keyword>